<evidence type="ECO:0000256" key="11">
    <source>
        <dbReference type="ARBA" id="ARBA00034036"/>
    </source>
</evidence>
<gene>
    <name evidence="20" type="ORF">CPB83DRAFT_784130</name>
</gene>
<dbReference type="InterPro" id="IPR018303">
    <property type="entry name" value="ATPase_P-typ_P_site"/>
</dbReference>
<feature type="binding site" evidence="15">
    <location>
        <position position="507"/>
    </location>
    <ligand>
        <name>Mg(2+)</name>
        <dbReference type="ChEBI" id="CHEBI:18420"/>
    </ligand>
</feature>
<evidence type="ECO:0000313" key="20">
    <source>
        <dbReference type="EMBL" id="KAF9532881.1"/>
    </source>
</evidence>
<evidence type="ECO:0000256" key="12">
    <source>
        <dbReference type="ARBA" id="ARBA00049128"/>
    </source>
</evidence>
<feature type="binding site" evidence="14">
    <location>
        <position position="925"/>
    </location>
    <ligand>
        <name>ATP</name>
        <dbReference type="ChEBI" id="CHEBI:30616"/>
    </ligand>
</feature>
<evidence type="ECO:0000256" key="7">
    <source>
        <dbReference type="ARBA" id="ARBA00022842"/>
    </source>
</evidence>
<dbReference type="InterPro" id="IPR044492">
    <property type="entry name" value="P_typ_ATPase_HD_dom"/>
</dbReference>
<evidence type="ECO:0000256" key="3">
    <source>
        <dbReference type="ARBA" id="ARBA00022692"/>
    </source>
</evidence>
<comment type="similarity">
    <text evidence="2 16">Belongs to the cation transport ATPase (P-type) (TC 3.A.3) family. Type IV subfamily.</text>
</comment>
<keyword evidence="10 16" id="KW-0472">Membrane</keyword>
<evidence type="ECO:0000256" key="5">
    <source>
        <dbReference type="ARBA" id="ARBA00022741"/>
    </source>
</evidence>
<dbReference type="GO" id="GO:0016887">
    <property type="term" value="F:ATP hydrolysis activity"/>
    <property type="evidence" value="ECO:0007669"/>
    <property type="project" value="InterPro"/>
</dbReference>
<feature type="region of interest" description="Disordered" evidence="17">
    <location>
        <begin position="1405"/>
        <end position="1431"/>
    </location>
</feature>
<dbReference type="NCBIfam" id="TIGR01652">
    <property type="entry name" value="ATPase-Plipid"/>
    <property type="match status" value="2"/>
</dbReference>
<dbReference type="Gene3D" id="3.40.1110.10">
    <property type="entry name" value="Calcium-transporting ATPase, cytoplasmic domain N"/>
    <property type="match status" value="1"/>
</dbReference>
<keyword evidence="21" id="KW-1185">Reference proteome</keyword>
<dbReference type="InterPro" id="IPR032630">
    <property type="entry name" value="P_typ_ATPase_c"/>
</dbReference>
<feature type="binding site" evidence="14">
    <location>
        <position position="783"/>
    </location>
    <ligand>
        <name>ATP</name>
        <dbReference type="ChEBI" id="CHEBI:30616"/>
    </ligand>
</feature>
<dbReference type="FunFam" id="3.40.50.1000:FF:000001">
    <property type="entry name" value="Phospholipid-transporting ATPase IC"/>
    <property type="match status" value="1"/>
</dbReference>
<dbReference type="NCBIfam" id="TIGR01494">
    <property type="entry name" value="ATPase_P-type"/>
    <property type="match status" value="1"/>
</dbReference>
<feature type="binding site" evidence="14">
    <location>
        <position position="682"/>
    </location>
    <ligand>
        <name>ATP</name>
        <dbReference type="ChEBI" id="CHEBI:30616"/>
    </ligand>
</feature>
<feature type="transmembrane region" description="Helical" evidence="16">
    <location>
        <begin position="1269"/>
        <end position="1288"/>
    </location>
</feature>
<dbReference type="SFLD" id="SFLDG00002">
    <property type="entry name" value="C1.7:_P-type_atpase_like"/>
    <property type="match status" value="1"/>
</dbReference>
<feature type="transmembrane region" description="Helical" evidence="16">
    <location>
        <begin position="112"/>
        <end position="130"/>
    </location>
</feature>
<dbReference type="InterPro" id="IPR036412">
    <property type="entry name" value="HAD-like_sf"/>
</dbReference>
<dbReference type="GO" id="GO:0005524">
    <property type="term" value="F:ATP binding"/>
    <property type="evidence" value="ECO:0007669"/>
    <property type="project" value="UniProtKB-UniRule"/>
</dbReference>
<evidence type="ECO:0000313" key="21">
    <source>
        <dbReference type="Proteomes" id="UP000807306"/>
    </source>
</evidence>
<feature type="binding site" evidence="14">
    <location>
        <position position="1074"/>
    </location>
    <ligand>
        <name>ATP</name>
        <dbReference type="ChEBI" id="CHEBI:30616"/>
    </ligand>
</feature>
<feature type="transmembrane region" description="Helical" evidence="16">
    <location>
        <begin position="441"/>
        <end position="461"/>
    </location>
</feature>
<dbReference type="InterPro" id="IPR032631">
    <property type="entry name" value="P-type_ATPase_N"/>
</dbReference>
<feature type="transmembrane region" description="Helical" evidence="16">
    <location>
        <begin position="1300"/>
        <end position="1321"/>
    </location>
</feature>
<evidence type="ECO:0000259" key="18">
    <source>
        <dbReference type="Pfam" id="PF16209"/>
    </source>
</evidence>
<evidence type="ECO:0000256" key="4">
    <source>
        <dbReference type="ARBA" id="ARBA00022723"/>
    </source>
</evidence>
<feature type="binding site" evidence="14">
    <location>
        <position position="809"/>
    </location>
    <ligand>
        <name>ATP</name>
        <dbReference type="ChEBI" id="CHEBI:30616"/>
    </ligand>
</feature>
<dbReference type="Gene3D" id="2.70.150.10">
    <property type="entry name" value="Calcium-transporting ATPase, cytoplasmic transduction domain A"/>
    <property type="match status" value="1"/>
</dbReference>
<dbReference type="PRINTS" id="PR00119">
    <property type="entry name" value="CATATPASE"/>
</dbReference>
<feature type="binding site" evidence="14">
    <location>
        <position position="1068"/>
    </location>
    <ligand>
        <name>ATP</name>
        <dbReference type="ChEBI" id="CHEBI:30616"/>
    </ligand>
</feature>
<evidence type="ECO:0000256" key="14">
    <source>
        <dbReference type="PIRSR" id="PIRSR606539-2"/>
    </source>
</evidence>
<dbReference type="GO" id="GO:0000287">
    <property type="term" value="F:magnesium ion binding"/>
    <property type="evidence" value="ECO:0007669"/>
    <property type="project" value="UniProtKB-UniRule"/>
</dbReference>
<keyword evidence="4 15" id="KW-0479">Metal-binding</keyword>
<feature type="transmembrane region" description="Helical" evidence="16">
    <location>
        <begin position="1152"/>
        <end position="1171"/>
    </location>
</feature>
<dbReference type="GO" id="GO:0140326">
    <property type="term" value="F:ATPase-coupled intramembrane lipid transporter activity"/>
    <property type="evidence" value="ECO:0007669"/>
    <property type="project" value="UniProtKB-EC"/>
</dbReference>
<accession>A0A9P6EPG6</accession>
<evidence type="ECO:0000259" key="19">
    <source>
        <dbReference type="Pfam" id="PF16212"/>
    </source>
</evidence>
<evidence type="ECO:0000256" key="15">
    <source>
        <dbReference type="PIRSR" id="PIRSR606539-3"/>
    </source>
</evidence>
<dbReference type="InterPro" id="IPR023298">
    <property type="entry name" value="ATPase_P-typ_TM_dom_sf"/>
</dbReference>
<feature type="region of interest" description="Disordered" evidence="17">
    <location>
        <begin position="547"/>
        <end position="590"/>
    </location>
</feature>
<feature type="binding site" evidence="15">
    <location>
        <position position="1098"/>
    </location>
    <ligand>
        <name>Mg(2+)</name>
        <dbReference type="ChEBI" id="CHEBI:18420"/>
    </ligand>
</feature>
<feature type="binding site" evidence="14">
    <location>
        <position position="1098"/>
    </location>
    <ligand>
        <name>ATP</name>
        <dbReference type="ChEBI" id="CHEBI:30616"/>
    </ligand>
</feature>
<dbReference type="PANTHER" id="PTHR24092:SF153">
    <property type="entry name" value="PHOSPHOLIPID-TRANSPORTING ATPASE"/>
    <property type="match status" value="1"/>
</dbReference>
<dbReference type="InterPro" id="IPR008250">
    <property type="entry name" value="ATPase_P-typ_transduc_dom_A_sf"/>
</dbReference>
<dbReference type="InterPro" id="IPR001757">
    <property type="entry name" value="P_typ_ATPase"/>
</dbReference>
<feature type="region of interest" description="Disordered" evidence="17">
    <location>
        <begin position="1467"/>
        <end position="1510"/>
    </location>
</feature>
<dbReference type="SFLD" id="SFLDS00003">
    <property type="entry name" value="Haloacid_Dehalogenase"/>
    <property type="match status" value="1"/>
</dbReference>
<evidence type="ECO:0000256" key="1">
    <source>
        <dbReference type="ARBA" id="ARBA00004141"/>
    </source>
</evidence>
<reference evidence="20" key="1">
    <citation type="submission" date="2020-11" db="EMBL/GenBank/DDBJ databases">
        <authorList>
            <consortium name="DOE Joint Genome Institute"/>
            <person name="Ahrendt S."/>
            <person name="Riley R."/>
            <person name="Andreopoulos W."/>
            <person name="Labutti K."/>
            <person name="Pangilinan J."/>
            <person name="Ruiz-Duenas F.J."/>
            <person name="Barrasa J.M."/>
            <person name="Sanchez-Garcia M."/>
            <person name="Camarero S."/>
            <person name="Miyauchi S."/>
            <person name="Serrano A."/>
            <person name="Linde D."/>
            <person name="Babiker R."/>
            <person name="Drula E."/>
            <person name="Ayuso-Fernandez I."/>
            <person name="Pacheco R."/>
            <person name="Padilla G."/>
            <person name="Ferreira P."/>
            <person name="Barriuso J."/>
            <person name="Kellner H."/>
            <person name="Castanera R."/>
            <person name="Alfaro M."/>
            <person name="Ramirez L."/>
            <person name="Pisabarro A.G."/>
            <person name="Kuo A."/>
            <person name="Tritt A."/>
            <person name="Lipzen A."/>
            <person name="He G."/>
            <person name="Yan M."/>
            <person name="Ng V."/>
            <person name="Cullen D."/>
            <person name="Martin F."/>
            <person name="Rosso M.-N."/>
            <person name="Henrissat B."/>
            <person name="Hibbett D."/>
            <person name="Martinez A.T."/>
            <person name="Grigoriev I.V."/>
        </authorList>
    </citation>
    <scope>NUCLEOTIDE SEQUENCE</scope>
    <source>
        <strain evidence="20">CBS 506.95</strain>
    </source>
</reference>
<dbReference type="SUPFAM" id="SSF81665">
    <property type="entry name" value="Calcium ATPase, transmembrane domain M"/>
    <property type="match status" value="1"/>
</dbReference>
<comment type="catalytic activity">
    <reaction evidence="12">
        <text>a 1,2-diacyl-sn-glycero-3-phosphoethanolamine(out) + ATP + H2O = a 1,2-diacyl-sn-glycero-3-phosphoethanolamine(in) + ADP + phosphate + H(+)</text>
        <dbReference type="Rhea" id="RHEA:66132"/>
        <dbReference type="ChEBI" id="CHEBI:15377"/>
        <dbReference type="ChEBI" id="CHEBI:15378"/>
        <dbReference type="ChEBI" id="CHEBI:30616"/>
        <dbReference type="ChEBI" id="CHEBI:43474"/>
        <dbReference type="ChEBI" id="CHEBI:64612"/>
        <dbReference type="ChEBI" id="CHEBI:456216"/>
    </reaction>
    <physiologicalReaction direction="left-to-right" evidence="12">
        <dbReference type="Rhea" id="RHEA:66133"/>
    </physiologicalReaction>
</comment>
<feature type="compositionally biased region" description="Polar residues" evidence="17">
    <location>
        <begin position="565"/>
        <end position="574"/>
    </location>
</feature>
<feature type="binding site" evidence="14">
    <location>
        <position position="924"/>
    </location>
    <ligand>
        <name>ATP</name>
        <dbReference type="ChEBI" id="CHEBI:30616"/>
    </ligand>
</feature>
<keyword evidence="8 16" id="KW-1278">Translocase</keyword>
<proteinExistence type="inferred from homology"/>
<dbReference type="GO" id="GO:0045332">
    <property type="term" value="P:phospholipid translocation"/>
    <property type="evidence" value="ECO:0007669"/>
    <property type="project" value="TreeGrafter"/>
</dbReference>
<feature type="transmembrane region" description="Helical" evidence="16">
    <location>
        <begin position="1183"/>
        <end position="1204"/>
    </location>
</feature>
<feature type="binding site" evidence="14">
    <location>
        <position position="1097"/>
    </location>
    <ligand>
        <name>ATP</name>
        <dbReference type="ChEBI" id="CHEBI:30616"/>
    </ligand>
</feature>
<feature type="binding site" evidence="14">
    <location>
        <position position="508"/>
    </location>
    <ligand>
        <name>ATP</name>
        <dbReference type="ChEBI" id="CHEBI:30616"/>
    </ligand>
</feature>
<feature type="binding site" evidence="14">
    <location>
        <position position="926"/>
    </location>
    <ligand>
        <name>ATP</name>
        <dbReference type="ChEBI" id="CHEBI:30616"/>
    </ligand>
</feature>
<evidence type="ECO:0000256" key="17">
    <source>
        <dbReference type="SAM" id="MobiDB-lite"/>
    </source>
</evidence>
<dbReference type="SUPFAM" id="SSF81660">
    <property type="entry name" value="Metal cation-transporting ATPase, ATP-binding domain N"/>
    <property type="match status" value="1"/>
</dbReference>
<dbReference type="Proteomes" id="UP000807306">
    <property type="component" value="Unassembled WGS sequence"/>
</dbReference>
<dbReference type="EC" id="7.6.2.1" evidence="16"/>
<dbReference type="EMBL" id="MU157830">
    <property type="protein sequence ID" value="KAF9532881.1"/>
    <property type="molecule type" value="Genomic_DNA"/>
</dbReference>
<feature type="binding site" evidence="14">
    <location>
        <position position="507"/>
    </location>
    <ligand>
        <name>ATP</name>
        <dbReference type="ChEBI" id="CHEBI:30616"/>
    </ligand>
</feature>
<name>A0A9P6EPG6_9AGAR</name>
<dbReference type="SUPFAM" id="SSF56784">
    <property type="entry name" value="HAD-like"/>
    <property type="match status" value="1"/>
</dbReference>
<dbReference type="SUPFAM" id="SSF81653">
    <property type="entry name" value="Calcium ATPase, transduction domain A"/>
    <property type="match status" value="1"/>
</dbReference>
<feature type="transmembrane region" description="Helical" evidence="16">
    <location>
        <begin position="1234"/>
        <end position="1257"/>
    </location>
</feature>
<feature type="transmembrane region" description="Helical" evidence="16">
    <location>
        <begin position="393"/>
        <end position="414"/>
    </location>
</feature>
<dbReference type="InterPro" id="IPR006539">
    <property type="entry name" value="P-type_ATPase_IV"/>
</dbReference>
<keyword evidence="5 14" id="KW-0547">Nucleotide-binding</keyword>
<dbReference type="Gene3D" id="3.40.50.1000">
    <property type="entry name" value="HAD superfamily/HAD-like"/>
    <property type="match status" value="1"/>
</dbReference>
<feature type="domain" description="P-type ATPase N-terminal" evidence="18">
    <location>
        <begin position="54"/>
        <end position="115"/>
    </location>
</feature>
<organism evidence="20 21">
    <name type="scientific">Crepidotus variabilis</name>
    <dbReference type="NCBI Taxonomy" id="179855"/>
    <lineage>
        <taxon>Eukaryota</taxon>
        <taxon>Fungi</taxon>
        <taxon>Dikarya</taxon>
        <taxon>Basidiomycota</taxon>
        <taxon>Agaricomycotina</taxon>
        <taxon>Agaricomycetes</taxon>
        <taxon>Agaricomycetidae</taxon>
        <taxon>Agaricales</taxon>
        <taxon>Agaricineae</taxon>
        <taxon>Crepidotaceae</taxon>
        <taxon>Crepidotus</taxon>
    </lineage>
</organism>
<protein>
    <recommendedName>
        <fullName evidence="16">Phospholipid-transporting ATPase</fullName>
        <ecNumber evidence="16">7.6.2.1</ecNumber>
    </recommendedName>
</protein>
<dbReference type="Pfam" id="PF16212">
    <property type="entry name" value="PhoLip_ATPase_C"/>
    <property type="match status" value="1"/>
</dbReference>
<keyword evidence="7 15" id="KW-0460">Magnesium</keyword>
<evidence type="ECO:0000256" key="16">
    <source>
        <dbReference type="RuleBase" id="RU362033"/>
    </source>
</evidence>
<comment type="cofactor">
    <cofactor evidence="15">
        <name>Mg(2+)</name>
        <dbReference type="ChEBI" id="CHEBI:18420"/>
    </cofactor>
</comment>
<feature type="binding site" evidence="15">
    <location>
        <position position="509"/>
    </location>
    <ligand>
        <name>Mg(2+)</name>
        <dbReference type="ChEBI" id="CHEBI:18420"/>
    </ligand>
</feature>
<evidence type="ECO:0000256" key="13">
    <source>
        <dbReference type="PIRSR" id="PIRSR606539-1"/>
    </source>
</evidence>
<feature type="binding site" evidence="15">
    <location>
        <position position="1094"/>
    </location>
    <ligand>
        <name>Mg(2+)</name>
        <dbReference type="ChEBI" id="CHEBI:18420"/>
    </ligand>
</feature>
<dbReference type="Pfam" id="PF13246">
    <property type="entry name" value="Cation_ATPase"/>
    <property type="match status" value="1"/>
</dbReference>
<comment type="caution">
    <text evidence="20">The sequence shown here is derived from an EMBL/GenBank/DDBJ whole genome shotgun (WGS) entry which is preliminary data.</text>
</comment>
<evidence type="ECO:0000256" key="2">
    <source>
        <dbReference type="ARBA" id="ARBA00008109"/>
    </source>
</evidence>
<keyword evidence="9 16" id="KW-1133">Transmembrane helix</keyword>
<evidence type="ECO:0000256" key="6">
    <source>
        <dbReference type="ARBA" id="ARBA00022840"/>
    </source>
</evidence>
<keyword evidence="6 14" id="KW-0067">ATP-binding</keyword>
<feature type="transmembrane region" description="Helical" evidence="16">
    <location>
        <begin position="1341"/>
        <end position="1361"/>
    </location>
</feature>
<evidence type="ECO:0000256" key="10">
    <source>
        <dbReference type="ARBA" id="ARBA00023136"/>
    </source>
</evidence>
<evidence type="ECO:0000256" key="9">
    <source>
        <dbReference type="ARBA" id="ARBA00022989"/>
    </source>
</evidence>
<comment type="subcellular location">
    <subcellularLocation>
        <location evidence="1 16">Membrane</location>
        <topology evidence="1 16">Multi-pass membrane protein</topology>
    </subcellularLocation>
</comment>
<sequence length="1510" mass="167797">MPPSRIRKPKSRFAGWYDKFAAFKVEDLFSKKKTGPGNARTIYINQNLPEDFHDEKGKVLPEHVYSTNQVITSKYTIVTFLPRNLLEQFRRVANIFFLFIDILQFFPKFSTISPGLVILPLLIVLAITGLKDGYEDIKRHQSDKKVNNSQVRVIGGGDFVNPNIMQRKSKTFVRGAIRNYGQRIKKVKVRPKGEELAGVTSSIPDEPTQQIEYDDQGEERRGFFHPVQTNASERPHWKKMAWEDLTVGDFVKILDNEPVPADVLICSTSEEENEAFVETKNLDGETNLKSRNAVPALTHLRSTKDCASSHNVFHIEADRPDTNMFKLNAAVVVGTDKFPVEMPMVLLRGTVLRNTKWVIGVVMYTGQETRIVMNSGVTPSKRSKVERLMNPQVFINLLLLLLMAVACGIVEAILEHRDSPEGAPWFYGDNRSGDNPSINGLVTFFFALITFQNIIPISLYISIEFVRTCQAAFIYFDSEMFYKGVPTIARSWNLSDDLGQIEYIFSDKTGTLTQNSMVFRKCSIGGKAYHGDENMSEIGHELTESPIYENQSPPQREPENRASDIPSSGSSTAVDPSRPSGARNSRDNANPAIVLHDTEKQDSTDPEEHNAAQKPKIIHHFRDADLTQDLQAAVQADLDPADAAHARNLNGFFTVLSLCHTALASVDLETGAIEYKAQSPDEAALVQAAADMGFVFRGREKEVLLLQTPFGTQGPIGEGRAPGHEHPHIAPSVPLTPNSMGGVPTGTGTGKHIGPGAEGDVTSGDLYDQGTLERYELLNILEFTSARKRMSVILRKLDSDDGRLFLLCKGADNVIFERLKEGSGEELKKVTETHLAEFAGGGLRTLTLAYKVVGEAEYASWSERYHEATVAREDREAKIEAVSDEIEHDLRLLGATAIEDRLQDGVPETIADLKAAGIKIWVATGDKLETAIAIGHSTNLISPESNIIVIRGGNSCKPVRDQIIGAIEEFFPDSGILDEHGQPTDPLVAQPGVLEGGHMASTAEEGDVPLRRVNTGVSSIVGPGNGERPGGFVLVVDGSCLTDALADEDRKLLLLRLAMVCEGVICCRVSPLQKALMVKLVKDGLGAMTLAIGDGANDVSMIQAADIGVGISGEEGLQAVNSSDYAFAQFRFLKRLLLVHGHWSYARNSTMILNFFYKNIVCIGVLWWFQIYCGWSSNYVFEYTYLLFWNSFWTIAPVIGIGLFDRFADDHILMAVPELYYFGREGKWFGMGQFVVYMLDGVVQSAIIYFLIMYPYWTTTARVDGWQVGQYEFSTVMAFSAVFTANFFNGLNTSAWTAWVLFAVMFGNIFVWVYTAIYDLVAPGWFATPVYGNNRYLFPSAYFWLGLPITIALCLLPRYLYKAWKTGYHPDDIDILRYISKNEPDRNIGLEAKMGNPLAALKRPAASSRTSHARTESIASMPARPSMDYRSASRTDMATGLRSVHRGFDFSTEEGGVAMQRIQTNLSERRMSSRNLATQTHEPTRRSLLSTPRFLRRKLSGAKDPSVDHR</sequence>
<keyword evidence="3 16" id="KW-0812">Transmembrane</keyword>
<feature type="binding site" evidence="14">
    <location>
        <position position="844"/>
    </location>
    <ligand>
        <name>ATP</name>
        <dbReference type="ChEBI" id="CHEBI:30616"/>
    </ligand>
</feature>
<dbReference type="SFLD" id="SFLDF00027">
    <property type="entry name" value="p-type_atpase"/>
    <property type="match status" value="1"/>
</dbReference>
<feature type="domain" description="P-type ATPase C-terminal" evidence="19">
    <location>
        <begin position="1120"/>
        <end position="1370"/>
    </location>
</feature>
<dbReference type="PANTHER" id="PTHR24092">
    <property type="entry name" value="PROBABLE PHOSPHOLIPID-TRANSPORTING ATPASE"/>
    <property type="match status" value="1"/>
</dbReference>
<dbReference type="InterPro" id="IPR023214">
    <property type="entry name" value="HAD_sf"/>
</dbReference>
<dbReference type="GO" id="GO:0005886">
    <property type="term" value="C:plasma membrane"/>
    <property type="evidence" value="ECO:0007669"/>
    <property type="project" value="TreeGrafter"/>
</dbReference>
<comment type="catalytic activity">
    <reaction evidence="11 16">
        <text>ATP + H2O + phospholipidSide 1 = ADP + phosphate + phospholipidSide 2.</text>
        <dbReference type="EC" id="7.6.2.1"/>
    </reaction>
</comment>
<dbReference type="Pfam" id="PF16209">
    <property type="entry name" value="PhoLip_ATPase_N"/>
    <property type="match status" value="1"/>
</dbReference>
<feature type="active site" description="4-aspartylphosphate intermediate" evidence="13">
    <location>
        <position position="507"/>
    </location>
</feature>
<feature type="binding site" evidence="14">
    <location>
        <position position="509"/>
    </location>
    <ligand>
        <name>ATP</name>
        <dbReference type="ChEBI" id="CHEBI:30616"/>
    </ligand>
</feature>
<dbReference type="PROSITE" id="PS00154">
    <property type="entry name" value="ATPASE_E1_E2"/>
    <property type="match status" value="1"/>
</dbReference>
<evidence type="ECO:0000256" key="8">
    <source>
        <dbReference type="ARBA" id="ARBA00022967"/>
    </source>
</evidence>
<dbReference type="OrthoDB" id="377733at2759"/>
<dbReference type="InterPro" id="IPR023299">
    <property type="entry name" value="ATPase_P-typ_cyto_dom_N"/>
</dbReference>